<dbReference type="InterPro" id="IPR007197">
    <property type="entry name" value="rSAM"/>
</dbReference>
<dbReference type="SUPFAM" id="SSF102114">
    <property type="entry name" value="Radical SAM enzymes"/>
    <property type="match status" value="1"/>
</dbReference>
<dbReference type="GO" id="GO:0051536">
    <property type="term" value="F:iron-sulfur cluster binding"/>
    <property type="evidence" value="ECO:0007669"/>
    <property type="project" value="UniProtKB-KW"/>
</dbReference>
<proteinExistence type="predicted"/>
<dbReference type="Pfam" id="PF12345">
    <property type="entry name" value="DUF3641"/>
    <property type="match status" value="1"/>
</dbReference>
<dbReference type="Proteomes" id="UP000003688">
    <property type="component" value="Unassembled WGS sequence"/>
</dbReference>
<reference evidence="8 9" key="1">
    <citation type="journal article" date="2011" name="J. Bacteriol.">
        <title>Genome sequence of 'Pedosphaera parvula' Ellin514, an aerobic Verrucomicrobial isolate from pasture soil.</title>
        <authorList>
            <person name="Kant R."/>
            <person name="van Passel M.W."/>
            <person name="Sangwan P."/>
            <person name="Palva A."/>
            <person name="Lucas S."/>
            <person name="Copeland A."/>
            <person name="Lapidus A."/>
            <person name="Glavina Del Rio T."/>
            <person name="Dalin E."/>
            <person name="Tice H."/>
            <person name="Bruce D."/>
            <person name="Goodwin L."/>
            <person name="Pitluck S."/>
            <person name="Chertkov O."/>
            <person name="Larimer F.W."/>
            <person name="Land M.L."/>
            <person name="Hauser L."/>
            <person name="Brettin T.S."/>
            <person name="Detter J.C."/>
            <person name="Han S."/>
            <person name="de Vos W.M."/>
            <person name="Janssen P.H."/>
            <person name="Smidt H."/>
        </authorList>
    </citation>
    <scope>NUCLEOTIDE SEQUENCE [LARGE SCALE GENOMIC DNA]</scope>
    <source>
        <strain evidence="8 9">Ellin514</strain>
    </source>
</reference>
<keyword evidence="5" id="KW-0411">Iron-sulfur</keyword>
<dbReference type="STRING" id="320771.Cflav_PD2774"/>
<dbReference type="NCBIfam" id="TIGR04167">
    <property type="entry name" value="rSAM_SeCys"/>
    <property type="match status" value="1"/>
</dbReference>
<dbReference type="GO" id="GO:0046872">
    <property type="term" value="F:metal ion binding"/>
    <property type="evidence" value="ECO:0007669"/>
    <property type="project" value="UniProtKB-KW"/>
</dbReference>
<keyword evidence="2" id="KW-0949">S-adenosyl-L-methionine</keyword>
<keyword evidence="4" id="KW-0408">Iron</keyword>
<evidence type="ECO:0000256" key="1">
    <source>
        <dbReference type="ARBA" id="ARBA00001966"/>
    </source>
</evidence>
<comment type="cofactor">
    <cofactor evidence="1">
        <name>[4Fe-4S] cluster</name>
        <dbReference type="ChEBI" id="CHEBI:49883"/>
    </cofactor>
</comment>
<dbReference type="InterPro" id="IPR058240">
    <property type="entry name" value="rSAM_sf"/>
</dbReference>
<feature type="domain" description="Arsenosugar biosynthesis radical SAM protein ArsS-like C-terminal" evidence="7">
    <location>
        <begin position="178"/>
        <end position="312"/>
    </location>
</feature>
<dbReference type="InterPro" id="IPR026351">
    <property type="entry name" value="rSAM_ArsS-like"/>
</dbReference>
<dbReference type="SFLD" id="SFLDS00029">
    <property type="entry name" value="Radical_SAM"/>
    <property type="match status" value="1"/>
</dbReference>
<dbReference type="EMBL" id="ABOX02000022">
    <property type="protein sequence ID" value="EEF59970.1"/>
    <property type="molecule type" value="Genomic_DNA"/>
</dbReference>
<gene>
    <name evidence="8" type="ORF">Cflav_PD2774</name>
</gene>
<feature type="domain" description="Radical SAM core" evidence="6">
    <location>
        <begin position="25"/>
        <end position="162"/>
    </location>
</feature>
<dbReference type="GO" id="GO:0003824">
    <property type="term" value="F:catalytic activity"/>
    <property type="evidence" value="ECO:0007669"/>
    <property type="project" value="InterPro"/>
</dbReference>
<dbReference type="OrthoDB" id="9810775at2"/>
<dbReference type="CDD" id="cd01335">
    <property type="entry name" value="Radical_SAM"/>
    <property type="match status" value="1"/>
</dbReference>
<dbReference type="PANTHER" id="PTHR43728:SF1">
    <property type="entry name" value="FE-S OXIDOREDUCTASE"/>
    <property type="match status" value="1"/>
</dbReference>
<accession>B9XJU4</accession>
<evidence type="ECO:0000256" key="4">
    <source>
        <dbReference type="ARBA" id="ARBA00023004"/>
    </source>
</evidence>
<sequence length="314" mass="35209">MNVFEQKLAELQLTLRRDALQTLQINVGRKCNQACRHCHVDAAPWRTEMMDETTAHRLGEWIEKYCPAIVDITGGAPEISEFFKYFVEKAVANGAHVIDRNNLTIIEEKGYDYLPEYLAAHQVEVIASLPCYSKENVNQQRGNGVFDKSIAALKKLNAVGYGTRLPLNLVYNPLGAKLPGPQAELEADYKEVLGREFGIIFNRLFTITNQPIARFAEDLRKQGKWNEYLELLANSFNPGTIAGLMCRNTLSVGYRGELYDCDFNQMLGMQLQNGKPLYLWDVTPEYLENRPIQTGTHCLACTAGCGSSCTGTLA</sequence>
<keyword evidence="9" id="KW-1185">Reference proteome</keyword>
<comment type="caution">
    <text evidence="8">The sequence shown here is derived from an EMBL/GenBank/DDBJ whole genome shotgun (WGS) entry which is preliminary data.</text>
</comment>
<evidence type="ECO:0000256" key="2">
    <source>
        <dbReference type="ARBA" id="ARBA00022691"/>
    </source>
</evidence>
<evidence type="ECO:0000256" key="5">
    <source>
        <dbReference type="ARBA" id="ARBA00023014"/>
    </source>
</evidence>
<organism evidence="8 9">
    <name type="scientific">Pedosphaera parvula (strain Ellin514)</name>
    <dbReference type="NCBI Taxonomy" id="320771"/>
    <lineage>
        <taxon>Bacteria</taxon>
        <taxon>Pseudomonadati</taxon>
        <taxon>Verrucomicrobiota</taxon>
        <taxon>Pedosphaerae</taxon>
        <taxon>Pedosphaerales</taxon>
        <taxon>Pedosphaeraceae</taxon>
        <taxon>Pedosphaera</taxon>
    </lineage>
</organism>
<evidence type="ECO:0000256" key="3">
    <source>
        <dbReference type="ARBA" id="ARBA00022723"/>
    </source>
</evidence>
<dbReference type="AlphaFoldDB" id="B9XJU4"/>
<evidence type="ECO:0000313" key="9">
    <source>
        <dbReference type="Proteomes" id="UP000003688"/>
    </source>
</evidence>
<dbReference type="InterPro" id="IPR013785">
    <property type="entry name" value="Aldolase_TIM"/>
</dbReference>
<dbReference type="Pfam" id="PF04055">
    <property type="entry name" value="Radical_SAM"/>
    <property type="match status" value="1"/>
</dbReference>
<dbReference type="RefSeq" id="WP_007416087.1">
    <property type="nucleotide sequence ID" value="NZ_ABOX02000022.1"/>
</dbReference>
<dbReference type="Gene3D" id="3.20.20.70">
    <property type="entry name" value="Aldolase class I"/>
    <property type="match status" value="1"/>
</dbReference>
<evidence type="ECO:0000259" key="7">
    <source>
        <dbReference type="Pfam" id="PF12345"/>
    </source>
</evidence>
<keyword evidence="3" id="KW-0479">Metal-binding</keyword>
<dbReference type="InterPro" id="IPR024521">
    <property type="entry name" value="ArsS-like_C"/>
</dbReference>
<name>B9XJU4_PEDPL</name>
<protein>
    <submittedName>
        <fullName evidence="8">Radical SAM domain protein</fullName>
    </submittedName>
</protein>
<evidence type="ECO:0000313" key="8">
    <source>
        <dbReference type="EMBL" id="EEF59970.1"/>
    </source>
</evidence>
<evidence type="ECO:0000259" key="6">
    <source>
        <dbReference type="Pfam" id="PF04055"/>
    </source>
</evidence>
<dbReference type="PANTHER" id="PTHR43728">
    <property type="entry name" value="SLR0304 PROTEIN"/>
    <property type="match status" value="1"/>
</dbReference>